<proteinExistence type="inferred from homology"/>
<gene>
    <name evidence="15" type="primary">mycP</name>
    <name evidence="15" type="ORF">H6H00_12360</name>
</gene>
<keyword evidence="6 10" id="KW-0378">Hydrolase</keyword>
<dbReference type="RefSeq" id="WP_185721407.1">
    <property type="nucleotide sequence ID" value="NZ_BAAAWI010000001.1"/>
</dbReference>
<dbReference type="GO" id="GO:0004252">
    <property type="term" value="F:serine-type endopeptidase activity"/>
    <property type="evidence" value="ECO:0007669"/>
    <property type="project" value="UniProtKB-UniRule"/>
</dbReference>
<evidence type="ECO:0000256" key="2">
    <source>
        <dbReference type="ARBA" id="ARBA00011073"/>
    </source>
</evidence>
<evidence type="ECO:0000256" key="4">
    <source>
        <dbReference type="ARBA" id="ARBA00022670"/>
    </source>
</evidence>
<evidence type="ECO:0000256" key="3">
    <source>
        <dbReference type="ARBA" id="ARBA00022475"/>
    </source>
</evidence>
<evidence type="ECO:0000256" key="6">
    <source>
        <dbReference type="ARBA" id="ARBA00022801"/>
    </source>
</evidence>
<feature type="region of interest" description="Disordered" evidence="12">
    <location>
        <begin position="39"/>
        <end position="91"/>
    </location>
</feature>
<dbReference type="InterPro" id="IPR050131">
    <property type="entry name" value="Peptidase_S8_subtilisin-like"/>
</dbReference>
<evidence type="ECO:0000256" key="13">
    <source>
        <dbReference type="SAM" id="SignalP"/>
    </source>
</evidence>
<feature type="compositionally biased region" description="Pro residues" evidence="12">
    <location>
        <begin position="392"/>
        <end position="402"/>
    </location>
</feature>
<evidence type="ECO:0000259" key="14">
    <source>
        <dbReference type="Pfam" id="PF00082"/>
    </source>
</evidence>
<dbReference type="InterPro" id="IPR022398">
    <property type="entry name" value="Peptidase_S8_His-AS"/>
</dbReference>
<keyword evidence="3" id="KW-1003">Cell membrane</keyword>
<evidence type="ECO:0000256" key="7">
    <source>
        <dbReference type="ARBA" id="ARBA00022825"/>
    </source>
</evidence>
<evidence type="ECO:0000313" key="15">
    <source>
        <dbReference type="EMBL" id="QNG54603.1"/>
    </source>
</evidence>
<keyword evidence="7 10" id="KW-0720">Serine protease</keyword>
<evidence type="ECO:0000256" key="9">
    <source>
        <dbReference type="ARBA" id="ARBA00023136"/>
    </source>
</evidence>
<evidence type="ECO:0000256" key="11">
    <source>
        <dbReference type="RuleBase" id="RU003355"/>
    </source>
</evidence>
<dbReference type="SUPFAM" id="SSF52743">
    <property type="entry name" value="Subtilisin-like"/>
    <property type="match status" value="1"/>
</dbReference>
<dbReference type="InterPro" id="IPR036852">
    <property type="entry name" value="Peptidase_S8/S53_dom_sf"/>
</dbReference>
<dbReference type="PROSITE" id="PS00137">
    <property type="entry name" value="SUBTILASE_HIS"/>
    <property type="match status" value="1"/>
</dbReference>
<dbReference type="GO" id="GO:0006508">
    <property type="term" value="P:proteolysis"/>
    <property type="evidence" value="ECO:0007669"/>
    <property type="project" value="UniProtKB-KW"/>
</dbReference>
<dbReference type="Pfam" id="PF00082">
    <property type="entry name" value="Peptidase_S8"/>
    <property type="match status" value="1"/>
</dbReference>
<evidence type="ECO:0000313" key="16">
    <source>
        <dbReference type="Proteomes" id="UP000515728"/>
    </source>
</evidence>
<dbReference type="AlphaFoldDB" id="A0A7G7MP92"/>
<feature type="region of interest" description="Disordered" evidence="12">
    <location>
        <begin position="390"/>
        <end position="423"/>
    </location>
</feature>
<dbReference type="InterPro" id="IPR023827">
    <property type="entry name" value="Peptidase_S8_Asp-AS"/>
</dbReference>
<feature type="compositionally biased region" description="Low complexity" evidence="12">
    <location>
        <begin position="77"/>
        <end position="91"/>
    </location>
</feature>
<dbReference type="NCBIfam" id="TIGR03921">
    <property type="entry name" value="T7SS_mycosin"/>
    <property type="match status" value="1"/>
</dbReference>
<dbReference type="InterPro" id="IPR015500">
    <property type="entry name" value="Peptidase_S8_subtilisin-rel"/>
</dbReference>
<feature type="chain" id="PRO_5028870613" evidence="13">
    <location>
        <begin position="27"/>
        <end position="450"/>
    </location>
</feature>
<evidence type="ECO:0000256" key="5">
    <source>
        <dbReference type="ARBA" id="ARBA00022692"/>
    </source>
</evidence>
<keyword evidence="13" id="KW-0732">Signal</keyword>
<dbReference type="KEGG" id="ppel:H6H00_12360"/>
<feature type="active site" description="Charge relay system" evidence="10">
    <location>
        <position position="327"/>
    </location>
</feature>
<dbReference type="PANTHER" id="PTHR43806:SF11">
    <property type="entry name" value="CEREVISIN-RELATED"/>
    <property type="match status" value="1"/>
</dbReference>
<dbReference type="PANTHER" id="PTHR43806">
    <property type="entry name" value="PEPTIDASE S8"/>
    <property type="match status" value="1"/>
</dbReference>
<dbReference type="InterPro" id="IPR023834">
    <property type="entry name" value="T7SS_pept_S8A_mycosin"/>
</dbReference>
<feature type="compositionally biased region" description="Low complexity" evidence="12">
    <location>
        <begin position="56"/>
        <end position="68"/>
    </location>
</feature>
<dbReference type="Proteomes" id="UP000515728">
    <property type="component" value="Chromosome"/>
</dbReference>
<sequence>MNGIGAAVLLAALSVVPAALPVPAPAGGPVLVGSAAAPVLRAPDDDRPQPPPVQVAPPAGRVPGPAAGLRSPRSCSPPAAGPTAGTDPPPARRLQLAAAHRIATGAGVLIAVIDTGVAPHPRLAGRLRGGGDYLTGGDGLDDCDGHGTAVAGLLAASPSRDDEVVGIAPGAEVLSIRQSSPSYSVPAPDGTRRPAGDLATLADAVVLAVRSGADVVNVSEAVCLPPDRAAVEGAELHAALRLAADADVVVVAAAGNTGVGLCADGVGQVALPGWYDELVTVGATGTDDAAAPFTVAGPWVDVAAPGTGMRSLAVDGGVTADPVAGTSFSAPLVAGLAALVRERFPELSAAQVVDRIRATARHPAGGHDDALGLGVLDPVAALTAEPAVLRVPDPPGGEPPAEVPTAVLAGTGPGRGADGPPPPVDLAAPAVLLAAVAVAAARLRDRPRRG</sequence>
<dbReference type="Gene3D" id="3.40.50.200">
    <property type="entry name" value="Peptidase S8/S53 domain"/>
    <property type="match status" value="1"/>
</dbReference>
<reference evidence="15 16" key="1">
    <citation type="submission" date="2020-08" db="EMBL/GenBank/DDBJ databases">
        <authorList>
            <person name="Mo P."/>
        </authorList>
    </citation>
    <scope>NUCLEOTIDE SEQUENCE [LARGE SCALE GENOMIC DNA]</scope>
    <source>
        <strain evidence="15 16">CGMCC 4.1532</strain>
    </source>
</reference>
<keyword evidence="9" id="KW-0472">Membrane</keyword>
<comment type="subcellular location">
    <subcellularLocation>
        <location evidence="1">Cell membrane</location>
        <topology evidence="1">Single-pass membrane protein</topology>
    </subcellularLocation>
</comment>
<keyword evidence="16" id="KW-1185">Reference proteome</keyword>
<accession>A0A7G7MP92</accession>
<feature type="signal peptide" evidence="13">
    <location>
        <begin position="1"/>
        <end position="26"/>
    </location>
</feature>
<dbReference type="GO" id="GO:0005886">
    <property type="term" value="C:plasma membrane"/>
    <property type="evidence" value="ECO:0007669"/>
    <property type="project" value="UniProtKB-SubCell"/>
</dbReference>
<organism evidence="15 16">
    <name type="scientific">Pseudonocardia petroleophila</name>
    <dbReference type="NCBI Taxonomy" id="37331"/>
    <lineage>
        <taxon>Bacteria</taxon>
        <taxon>Bacillati</taxon>
        <taxon>Actinomycetota</taxon>
        <taxon>Actinomycetes</taxon>
        <taxon>Pseudonocardiales</taxon>
        <taxon>Pseudonocardiaceae</taxon>
        <taxon>Pseudonocardia</taxon>
    </lineage>
</organism>
<dbReference type="EMBL" id="CP060131">
    <property type="protein sequence ID" value="QNG54603.1"/>
    <property type="molecule type" value="Genomic_DNA"/>
</dbReference>
<keyword evidence="4 10" id="KW-0645">Protease</keyword>
<evidence type="ECO:0000256" key="1">
    <source>
        <dbReference type="ARBA" id="ARBA00004162"/>
    </source>
</evidence>
<name>A0A7G7MP92_9PSEU</name>
<dbReference type="PROSITE" id="PS51892">
    <property type="entry name" value="SUBTILASE"/>
    <property type="match status" value="1"/>
</dbReference>
<evidence type="ECO:0000256" key="12">
    <source>
        <dbReference type="SAM" id="MobiDB-lite"/>
    </source>
</evidence>
<evidence type="ECO:0000256" key="8">
    <source>
        <dbReference type="ARBA" id="ARBA00022989"/>
    </source>
</evidence>
<dbReference type="InterPro" id="IPR000209">
    <property type="entry name" value="Peptidase_S8/S53_dom"/>
</dbReference>
<protein>
    <submittedName>
        <fullName evidence="15">Type VII secretion-associated serine protease mycosin</fullName>
    </submittedName>
</protein>
<dbReference type="PROSITE" id="PS00136">
    <property type="entry name" value="SUBTILASE_ASP"/>
    <property type="match status" value="1"/>
</dbReference>
<dbReference type="InterPro" id="IPR023828">
    <property type="entry name" value="Peptidase_S8_Ser-AS"/>
</dbReference>
<keyword evidence="5" id="KW-0812">Transmembrane</keyword>
<comment type="similarity">
    <text evidence="2 10 11">Belongs to the peptidase S8 family.</text>
</comment>
<keyword evidence="8" id="KW-1133">Transmembrane helix</keyword>
<feature type="active site" description="Charge relay system" evidence="10">
    <location>
        <position position="146"/>
    </location>
</feature>
<dbReference type="PRINTS" id="PR00723">
    <property type="entry name" value="SUBTILISIN"/>
</dbReference>
<dbReference type="PROSITE" id="PS00138">
    <property type="entry name" value="SUBTILASE_SER"/>
    <property type="match status" value="1"/>
</dbReference>
<evidence type="ECO:0000256" key="10">
    <source>
        <dbReference type="PROSITE-ProRule" id="PRU01240"/>
    </source>
</evidence>
<feature type="active site" description="Charge relay system" evidence="10">
    <location>
        <position position="114"/>
    </location>
</feature>
<feature type="domain" description="Peptidase S8/S53" evidence="14">
    <location>
        <begin position="105"/>
        <end position="372"/>
    </location>
</feature>